<dbReference type="InterPro" id="IPR000182">
    <property type="entry name" value="GNAT_dom"/>
</dbReference>
<evidence type="ECO:0000259" key="1">
    <source>
        <dbReference type="PROSITE" id="PS51186"/>
    </source>
</evidence>
<accession>A0A151LS17</accession>
<dbReference type="Proteomes" id="UP000076004">
    <property type="component" value="Chromosome 6"/>
</dbReference>
<comment type="caution">
    <text evidence="2">The sequence shown here is derived from an EMBL/GenBank/DDBJ whole genome shotgun (WGS) entry which is preliminary data.</text>
</comment>
<sequence>MEDEKKKIIASINNQDLFIQSFIDILNKKKVLYKYVFLFNNYKFKFKIVSTYYEYLMVCNNLLRDVTTCNLFYDSNIFFDMIGKSFYFPYILYIYEPETYNNIDSSNFETIKFIKSSILNIEQIILKGKVKNQKYLKKNSNKLNNQNKYSFINAEDINSEISNYYLPNKQKKIVGYVEIYLLFHMARLFDSRIERLVIHKEYRNKSFGLLIMYISIYLLKYIYHCNRCDLTVENEIALKLYKKLNFFNVPTNVYRLNLHTNYNILSDNFSIQKDIENVQTFIHKVNKQKKNI</sequence>
<dbReference type="GeneID" id="29775474"/>
<dbReference type="KEGG" id="pgab:PGSY75_0629000"/>
<dbReference type="VEuPathDB" id="PlasmoDB:PGABG01_0627800"/>
<dbReference type="AlphaFoldDB" id="A0A151LS17"/>
<feature type="domain" description="N-acetyltransferase" evidence="1">
    <location>
        <begin position="119"/>
        <end position="276"/>
    </location>
</feature>
<dbReference type="InterPro" id="IPR016181">
    <property type="entry name" value="Acyl_CoA_acyltransferase"/>
</dbReference>
<dbReference type="Pfam" id="PF00583">
    <property type="entry name" value="Acetyltransf_1"/>
    <property type="match status" value="1"/>
</dbReference>
<dbReference type="EMBL" id="LVLB01000007">
    <property type="protein sequence ID" value="KYO01987.1"/>
    <property type="molecule type" value="Genomic_DNA"/>
</dbReference>
<evidence type="ECO:0000313" key="2">
    <source>
        <dbReference type="EMBL" id="KYO01987.1"/>
    </source>
</evidence>
<dbReference type="VEuPathDB" id="PlasmoDB:PGSY75_0629000"/>
<dbReference type="RefSeq" id="XP_018642926.1">
    <property type="nucleotide sequence ID" value="XM_018784872.1"/>
</dbReference>
<dbReference type="PROSITE" id="PS51186">
    <property type="entry name" value="GNAT"/>
    <property type="match status" value="1"/>
</dbReference>
<reference evidence="2 3" key="1">
    <citation type="journal article" date="2016" name="Nat. Commun.">
        <title>Genomes of cryptic chimpanzee Plasmodium species reveal key evolutionary events leading to human malaria.</title>
        <authorList>
            <person name="Sundararaman S.A."/>
            <person name="Plenderleith L.J."/>
            <person name="Liu W."/>
            <person name="Loy D.E."/>
            <person name="Learn G.H."/>
            <person name="Li Y."/>
            <person name="Shaw K.S."/>
            <person name="Ayouba A."/>
            <person name="Peeters M."/>
            <person name="Speede S."/>
            <person name="Shaw G.M."/>
            <person name="Bushman F.D."/>
            <person name="Brisson D."/>
            <person name="Rayner J.C."/>
            <person name="Sharp P.M."/>
            <person name="Hahn B.H."/>
        </authorList>
    </citation>
    <scope>NUCLEOTIDE SEQUENCE [LARGE SCALE GENOMIC DNA]</scope>
    <source>
        <strain evidence="2 3">SY75</strain>
    </source>
</reference>
<organism evidence="2 3">
    <name type="scientific">Plasmodium gaboni</name>
    <dbReference type="NCBI Taxonomy" id="647221"/>
    <lineage>
        <taxon>Eukaryota</taxon>
        <taxon>Sar</taxon>
        <taxon>Alveolata</taxon>
        <taxon>Apicomplexa</taxon>
        <taxon>Aconoidasida</taxon>
        <taxon>Haemosporida</taxon>
        <taxon>Plasmodiidae</taxon>
        <taxon>Plasmodium</taxon>
        <taxon>Plasmodium (Laverania)</taxon>
    </lineage>
</organism>
<name>A0A151LS17_9APIC</name>
<proteinExistence type="predicted"/>
<dbReference type="SUPFAM" id="SSF55729">
    <property type="entry name" value="Acyl-CoA N-acyltransferases (Nat)"/>
    <property type="match status" value="1"/>
</dbReference>
<gene>
    <name evidence="2" type="ORF">PGSY75_0629000</name>
</gene>
<protein>
    <recommendedName>
        <fullName evidence="1">N-acetyltransferase domain-containing protein</fullName>
    </recommendedName>
</protein>
<dbReference type="GO" id="GO:0016747">
    <property type="term" value="F:acyltransferase activity, transferring groups other than amino-acyl groups"/>
    <property type="evidence" value="ECO:0007669"/>
    <property type="project" value="InterPro"/>
</dbReference>
<evidence type="ECO:0000313" key="3">
    <source>
        <dbReference type="Proteomes" id="UP000076004"/>
    </source>
</evidence>
<dbReference type="Gene3D" id="3.40.630.30">
    <property type="match status" value="1"/>
</dbReference>